<comment type="caution">
    <text evidence="6">The sequence shown here is derived from an EMBL/GenBank/DDBJ whole genome shotgun (WGS) entry which is preliminary data.</text>
</comment>
<dbReference type="InterPro" id="IPR044957">
    <property type="entry name" value="Ribosomal_bL32_bact"/>
</dbReference>
<dbReference type="InterPro" id="IPR011332">
    <property type="entry name" value="Ribosomal_zn-bd"/>
</dbReference>
<evidence type="ECO:0000256" key="4">
    <source>
        <dbReference type="ARBA" id="ARBA00035178"/>
    </source>
</evidence>
<keyword evidence="2 5" id="KW-0689">Ribosomal protein</keyword>
<evidence type="ECO:0000256" key="3">
    <source>
        <dbReference type="ARBA" id="ARBA00023274"/>
    </source>
</evidence>
<dbReference type="NCBIfam" id="TIGR01031">
    <property type="entry name" value="rpmF_bact"/>
    <property type="match status" value="1"/>
</dbReference>
<dbReference type="Pfam" id="PF01783">
    <property type="entry name" value="Ribosomal_L32p"/>
    <property type="match status" value="1"/>
</dbReference>
<organism evidence="6 7">
    <name type="scientific">Candidatus Amesbacteria bacterium RIFOXYB1_FULL_44_23</name>
    <dbReference type="NCBI Taxonomy" id="1797263"/>
    <lineage>
        <taxon>Bacteria</taxon>
        <taxon>Candidatus Amesiibacteriota</taxon>
    </lineage>
</organism>
<evidence type="ECO:0000313" key="7">
    <source>
        <dbReference type="Proteomes" id="UP000176424"/>
    </source>
</evidence>
<dbReference type="PANTHER" id="PTHR35534:SF1">
    <property type="entry name" value="LARGE RIBOSOMAL SUBUNIT PROTEIN BL32"/>
    <property type="match status" value="1"/>
</dbReference>
<dbReference type="AlphaFoldDB" id="A0A1F4ZWF5"/>
<dbReference type="HAMAP" id="MF_00340">
    <property type="entry name" value="Ribosomal_bL32"/>
    <property type="match status" value="1"/>
</dbReference>
<name>A0A1F4ZWF5_9BACT</name>
<gene>
    <name evidence="5" type="primary">rpmF</name>
    <name evidence="6" type="ORF">A2397_06080</name>
</gene>
<reference evidence="6 7" key="1">
    <citation type="journal article" date="2016" name="Nat. Commun.">
        <title>Thousands of microbial genomes shed light on interconnected biogeochemical processes in an aquifer system.</title>
        <authorList>
            <person name="Anantharaman K."/>
            <person name="Brown C.T."/>
            <person name="Hug L.A."/>
            <person name="Sharon I."/>
            <person name="Castelle C.J."/>
            <person name="Probst A.J."/>
            <person name="Thomas B.C."/>
            <person name="Singh A."/>
            <person name="Wilkins M.J."/>
            <person name="Karaoz U."/>
            <person name="Brodie E.L."/>
            <person name="Williams K.H."/>
            <person name="Hubbard S.S."/>
            <person name="Banfield J.F."/>
        </authorList>
    </citation>
    <scope>NUCLEOTIDE SEQUENCE [LARGE SCALE GENOMIC DNA]</scope>
</reference>
<comment type="similarity">
    <text evidence="1 5">Belongs to the bacterial ribosomal protein bL32 family.</text>
</comment>
<dbReference type="PANTHER" id="PTHR35534">
    <property type="entry name" value="50S RIBOSOMAL PROTEIN L32"/>
    <property type="match status" value="1"/>
</dbReference>
<evidence type="ECO:0000256" key="2">
    <source>
        <dbReference type="ARBA" id="ARBA00022980"/>
    </source>
</evidence>
<keyword evidence="3 5" id="KW-0687">Ribonucleoprotein</keyword>
<dbReference type="InterPro" id="IPR002677">
    <property type="entry name" value="Ribosomal_bL32"/>
</dbReference>
<evidence type="ECO:0000313" key="6">
    <source>
        <dbReference type="EMBL" id="OGD10620.1"/>
    </source>
</evidence>
<dbReference type="GO" id="GO:0015934">
    <property type="term" value="C:large ribosomal subunit"/>
    <property type="evidence" value="ECO:0007669"/>
    <property type="project" value="InterPro"/>
</dbReference>
<dbReference type="EMBL" id="MEXR01000002">
    <property type="protein sequence ID" value="OGD10620.1"/>
    <property type="molecule type" value="Genomic_DNA"/>
</dbReference>
<proteinExistence type="inferred from homology"/>
<sequence>MTPLTKKRHSTARQGKRRASIKLTLPTLVACSNCHKPTRSHAACSYCHFYKGQKVG</sequence>
<protein>
    <recommendedName>
        <fullName evidence="4 5">Large ribosomal subunit protein bL32</fullName>
    </recommendedName>
</protein>
<evidence type="ECO:0000256" key="1">
    <source>
        <dbReference type="ARBA" id="ARBA00008560"/>
    </source>
</evidence>
<dbReference type="STRING" id="1797263.A2397_06080"/>
<dbReference type="GO" id="GO:0006412">
    <property type="term" value="P:translation"/>
    <property type="evidence" value="ECO:0007669"/>
    <property type="project" value="UniProtKB-UniRule"/>
</dbReference>
<evidence type="ECO:0000256" key="5">
    <source>
        <dbReference type="HAMAP-Rule" id="MF_00340"/>
    </source>
</evidence>
<dbReference type="GO" id="GO:0003735">
    <property type="term" value="F:structural constituent of ribosome"/>
    <property type="evidence" value="ECO:0007669"/>
    <property type="project" value="InterPro"/>
</dbReference>
<dbReference type="Proteomes" id="UP000176424">
    <property type="component" value="Unassembled WGS sequence"/>
</dbReference>
<accession>A0A1F4ZWF5</accession>
<dbReference type="SUPFAM" id="SSF57829">
    <property type="entry name" value="Zn-binding ribosomal proteins"/>
    <property type="match status" value="1"/>
</dbReference>